<protein>
    <submittedName>
        <fullName evidence="1">Uncharacterized protein</fullName>
    </submittedName>
</protein>
<accession>A0A8B6F2H5</accession>
<organism evidence="1 2">
    <name type="scientific">Mytilus galloprovincialis</name>
    <name type="common">Mediterranean mussel</name>
    <dbReference type="NCBI Taxonomy" id="29158"/>
    <lineage>
        <taxon>Eukaryota</taxon>
        <taxon>Metazoa</taxon>
        <taxon>Spiralia</taxon>
        <taxon>Lophotrochozoa</taxon>
        <taxon>Mollusca</taxon>
        <taxon>Bivalvia</taxon>
        <taxon>Autobranchia</taxon>
        <taxon>Pteriomorphia</taxon>
        <taxon>Mytilida</taxon>
        <taxon>Mytiloidea</taxon>
        <taxon>Mytilidae</taxon>
        <taxon>Mytilinae</taxon>
        <taxon>Mytilus</taxon>
    </lineage>
</organism>
<evidence type="ECO:0000313" key="1">
    <source>
        <dbReference type="EMBL" id="VDI42026.1"/>
    </source>
</evidence>
<comment type="caution">
    <text evidence="1">The sequence shown here is derived from an EMBL/GenBank/DDBJ whole genome shotgun (WGS) entry which is preliminary data.</text>
</comment>
<sequence>MNWLWNMFKKDNNNSPTKPVSCGTTGEQFKAVAIGKVDESDVKIDVNNKGLTLEYKTDSTYSRHVYDEYTSDKYEFIRENGSNPKVTQEEGDSCIEFRLLKNEKSDL</sequence>
<dbReference type="Proteomes" id="UP000596742">
    <property type="component" value="Unassembled WGS sequence"/>
</dbReference>
<keyword evidence="2" id="KW-1185">Reference proteome</keyword>
<proteinExistence type="predicted"/>
<gene>
    <name evidence="1" type="ORF">MGAL_10B060743</name>
</gene>
<evidence type="ECO:0000313" key="2">
    <source>
        <dbReference type="Proteomes" id="UP000596742"/>
    </source>
</evidence>
<name>A0A8B6F2H5_MYTGA</name>
<dbReference type="EMBL" id="UYJE01005962">
    <property type="protein sequence ID" value="VDI42026.1"/>
    <property type="molecule type" value="Genomic_DNA"/>
</dbReference>
<dbReference type="AlphaFoldDB" id="A0A8B6F2H5"/>
<reference evidence="1" key="1">
    <citation type="submission" date="2018-11" db="EMBL/GenBank/DDBJ databases">
        <authorList>
            <person name="Alioto T."/>
            <person name="Alioto T."/>
        </authorList>
    </citation>
    <scope>NUCLEOTIDE SEQUENCE</scope>
</reference>